<sequence length="73" mass="7810">MQPTATVAPLLPLSSFAASLPTPPSGLLMAKNVNARPANSEIVQQNCNETTQTSMLYRAAIGSHDKHYKGQSR</sequence>
<evidence type="ECO:0008006" key="3">
    <source>
        <dbReference type="Google" id="ProtNLM"/>
    </source>
</evidence>
<evidence type="ECO:0000313" key="2">
    <source>
        <dbReference type="Proteomes" id="UP001632038"/>
    </source>
</evidence>
<proteinExistence type="predicted"/>
<dbReference type="EMBL" id="JAVIJP010000015">
    <property type="protein sequence ID" value="KAL3644204.1"/>
    <property type="molecule type" value="Genomic_DNA"/>
</dbReference>
<gene>
    <name evidence="1" type="ORF">CASFOL_012136</name>
</gene>
<name>A0ABD3DQQ9_9LAMI</name>
<evidence type="ECO:0000313" key="1">
    <source>
        <dbReference type="EMBL" id="KAL3644204.1"/>
    </source>
</evidence>
<keyword evidence="2" id="KW-1185">Reference proteome</keyword>
<organism evidence="1 2">
    <name type="scientific">Castilleja foliolosa</name>
    <dbReference type="NCBI Taxonomy" id="1961234"/>
    <lineage>
        <taxon>Eukaryota</taxon>
        <taxon>Viridiplantae</taxon>
        <taxon>Streptophyta</taxon>
        <taxon>Embryophyta</taxon>
        <taxon>Tracheophyta</taxon>
        <taxon>Spermatophyta</taxon>
        <taxon>Magnoliopsida</taxon>
        <taxon>eudicotyledons</taxon>
        <taxon>Gunneridae</taxon>
        <taxon>Pentapetalae</taxon>
        <taxon>asterids</taxon>
        <taxon>lamiids</taxon>
        <taxon>Lamiales</taxon>
        <taxon>Orobanchaceae</taxon>
        <taxon>Pedicularideae</taxon>
        <taxon>Castillejinae</taxon>
        <taxon>Castilleja</taxon>
    </lineage>
</organism>
<protein>
    <recommendedName>
        <fullName evidence="3">Secreted protein</fullName>
    </recommendedName>
</protein>
<dbReference type="AlphaFoldDB" id="A0ABD3DQQ9"/>
<accession>A0ABD3DQQ9</accession>
<reference evidence="2" key="1">
    <citation type="journal article" date="2024" name="IScience">
        <title>Strigolactones Initiate the Formation of Haustorium-like Structures in Castilleja.</title>
        <authorList>
            <person name="Buerger M."/>
            <person name="Peterson D."/>
            <person name="Chory J."/>
        </authorList>
    </citation>
    <scope>NUCLEOTIDE SEQUENCE [LARGE SCALE GENOMIC DNA]</scope>
</reference>
<comment type="caution">
    <text evidence="1">The sequence shown here is derived from an EMBL/GenBank/DDBJ whole genome shotgun (WGS) entry which is preliminary data.</text>
</comment>
<dbReference type="Proteomes" id="UP001632038">
    <property type="component" value="Unassembled WGS sequence"/>
</dbReference>